<dbReference type="InterPro" id="IPR051030">
    <property type="entry name" value="Vitamin_B12-ABC_binding"/>
</dbReference>
<accession>A0A1I7JBC6</accession>
<reference evidence="3" key="1">
    <citation type="submission" date="2016-10" db="EMBL/GenBank/DDBJ databases">
        <authorList>
            <person name="Varghese N."/>
        </authorList>
    </citation>
    <scope>NUCLEOTIDE SEQUENCE [LARGE SCALE GENOMIC DNA]</scope>
    <source>
        <strain evidence="3">DSM 17980</strain>
    </source>
</reference>
<dbReference type="Pfam" id="PF01497">
    <property type="entry name" value="Peripla_BP_2"/>
    <property type="match status" value="1"/>
</dbReference>
<organism evidence="2 3">
    <name type="scientific">Alicyclobacillus macrosporangiidus</name>
    <dbReference type="NCBI Taxonomy" id="392015"/>
    <lineage>
        <taxon>Bacteria</taxon>
        <taxon>Bacillati</taxon>
        <taxon>Bacillota</taxon>
        <taxon>Bacilli</taxon>
        <taxon>Bacillales</taxon>
        <taxon>Alicyclobacillaceae</taxon>
        <taxon>Alicyclobacillus</taxon>
    </lineage>
</organism>
<evidence type="ECO:0000313" key="3">
    <source>
        <dbReference type="Proteomes" id="UP000183508"/>
    </source>
</evidence>
<name>A0A1I7JBC6_9BACL</name>
<dbReference type="Gene3D" id="3.40.50.1980">
    <property type="entry name" value="Nitrogenase molybdenum iron protein domain"/>
    <property type="match status" value="2"/>
</dbReference>
<dbReference type="EMBL" id="FPBV01000009">
    <property type="protein sequence ID" value="SFU82423.1"/>
    <property type="molecule type" value="Genomic_DNA"/>
</dbReference>
<protein>
    <submittedName>
        <fullName evidence="2">Iron complex transport system substrate-binding protein</fullName>
    </submittedName>
</protein>
<dbReference type="RefSeq" id="WP_074952122.1">
    <property type="nucleotide sequence ID" value="NZ_FPBV01000009.1"/>
</dbReference>
<dbReference type="PANTHER" id="PTHR42860:SF2">
    <property type="entry name" value="BLL4160 PROTEIN"/>
    <property type="match status" value="1"/>
</dbReference>
<sequence>MPARPRIVSLCPSNTELVHALGLSDCLVGVDLYSDYPPDVVKGLPRVGPDLDIDVDQVVALRPDLTLCSLSVPGMERVVRAVSAAGLPHLVFSPHSVAEIFADLRRLADGLPGAVPPGRAKAIIDGLRERIERVQEAAATVDSRPRLYWEWWPNPIFSPASGNWLTEISRLAGAENVFADHPGDQVRDDGGTVIQAQPDFLLAVWTGVVQHKVPLAKLLHRPGWQEIPAIRERRVFILAEGLYCRPSPRLIDGLEQLFMLIHPDAAARAGLPPASRHAPVRTADGRWLDGVTPEGLRTGRGRFTGG</sequence>
<evidence type="ECO:0000259" key="1">
    <source>
        <dbReference type="PROSITE" id="PS50983"/>
    </source>
</evidence>
<dbReference type="SUPFAM" id="SSF53807">
    <property type="entry name" value="Helical backbone' metal receptor"/>
    <property type="match status" value="1"/>
</dbReference>
<evidence type="ECO:0000313" key="2">
    <source>
        <dbReference type="EMBL" id="SFU82423.1"/>
    </source>
</evidence>
<dbReference type="InterPro" id="IPR002491">
    <property type="entry name" value="ABC_transptr_periplasmic_BD"/>
</dbReference>
<dbReference type="OrthoDB" id="9787772at2"/>
<dbReference type="Proteomes" id="UP000183508">
    <property type="component" value="Unassembled WGS sequence"/>
</dbReference>
<dbReference type="AlphaFoldDB" id="A0A1I7JBC6"/>
<dbReference type="PANTHER" id="PTHR42860">
    <property type="entry name" value="VITAMIN B12-BINDING PROTEIN"/>
    <property type="match status" value="1"/>
</dbReference>
<dbReference type="STRING" id="392015.SAMN05421543_10969"/>
<gene>
    <name evidence="2" type="ORF">SAMN05421543_10969</name>
</gene>
<dbReference type="PROSITE" id="PS50983">
    <property type="entry name" value="FE_B12_PBP"/>
    <property type="match status" value="1"/>
</dbReference>
<proteinExistence type="predicted"/>
<keyword evidence="3" id="KW-1185">Reference proteome</keyword>
<feature type="domain" description="Fe/B12 periplasmic-binding" evidence="1">
    <location>
        <begin position="6"/>
        <end position="265"/>
    </location>
</feature>
<dbReference type="CDD" id="cd01144">
    <property type="entry name" value="BtuF"/>
    <property type="match status" value="1"/>
</dbReference>